<accession>A0ABQ0D2P2</accession>
<sequence length="71" mass="8727">MSYSYKYHLNHNCKGLVVYILEVFLIIFRNYWKDININMYANLSSICRVVVCRYYLKWFDAAYKPYIKIIK</sequence>
<proteinExistence type="predicted"/>
<feature type="transmembrane region" description="Helical" evidence="1">
    <location>
        <begin position="12"/>
        <end position="31"/>
    </location>
</feature>
<evidence type="ECO:0000313" key="3">
    <source>
        <dbReference type="Proteomes" id="UP001562457"/>
    </source>
</evidence>
<keyword evidence="1" id="KW-0812">Transmembrane</keyword>
<keyword evidence="3" id="KW-1185">Reference proteome</keyword>
<evidence type="ECO:0000313" key="2">
    <source>
        <dbReference type="EMBL" id="GAB0172604.1"/>
    </source>
</evidence>
<gene>
    <name evidence="2" type="ORF">NHP164001_06170</name>
</gene>
<keyword evidence="1" id="KW-1133">Transmembrane helix</keyword>
<dbReference type="EMBL" id="BAAFHN010000009">
    <property type="protein sequence ID" value="GAB0172604.1"/>
    <property type="molecule type" value="Genomic_DNA"/>
</dbReference>
<organism evidence="2 3">
    <name type="scientific">Helicobacter trogontum</name>
    <dbReference type="NCBI Taxonomy" id="50960"/>
    <lineage>
        <taxon>Bacteria</taxon>
        <taxon>Pseudomonadati</taxon>
        <taxon>Campylobacterota</taxon>
        <taxon>Epsilonproteobacteria</taxon>
        <taxon>Campylobacterales</taxon>
        <taxon>Helicobacteraceae</taxon>
        <taxon>Helicobacter</taxon>
    </lineage>
</organism>
<keyword evidence="1" id="KW-0472">Membrane</keyword>
<evidence type="ECO:0000256" key="1">
    <source>
        <dbReference type="SAM" id="Phobius"/>
    </source>
</evidence>
<name>A0ABQ0D2P2_9HELI</name>
<comment type="caution">
    <text evidence="2">The sequence shown here is derived from an EMBL/GenBank/DDBJ whole genome shotgun (WGS) entry which is preliminary data.</text>
</comment>
<reference evidence="2 3" key="1">
    <citation type="submission" date="2024-06" db="EMBL/GenBank/DDBJ databases">
        <title>Draft genome sequence of Helicobacter trogontum NHP16-4001.</title>
        <authorList>
            <person name="Rimbara E."/>
            <person name="Suzuki M."/>
        </authorList>
    </citation>
    <scope>NUCLEOTIDE SEQUENCE [LARGE SCALE GENOMIC DNA]</scope>
    <source>
        <strain evidence="2 3">NHP16-4001</strain>
    </source>
</reference>
<dbReference type="Proteomes" id="UP001562457">
    <property type="component" value="Unassembled WGS sequence"/>
</dbReference>
<protein>
    <submittedName>
        <fullName evidence="2">Uncharacterized protein</fullName>
    </submittedName>
</protein>